<dbReference type="Gene3D" id="2.40.160.50">
    <property type="entry name" value="membrane protein fhac: a member of the omp85/tpsb transporter family"/>
    <property type="match status" value="1"/>
</dbReference>
<reference evidence="2 3" key="1">
    <citation type="journal article" date="2012" name="BMC Genomics">
        <title>Genome analysis of a simultaneously predatory and prey-independent, novel Bdellovibrio bacteriovorus from the River Tiber, supports in silico predictions of both ancient and recent lateral gene transfer from diverse bacteria.</title>
        <authorList>
            <person name="Hobley L."/>
            <person name="Lerner T.R."/>
            <person name="Williams L.E."/>
            <person name="Lambert C."/>
            <person name="Till R."/>
            <person name="Milner D.S."/>
            <person name="Basford S.M."/>
            <person name="Capeness M.J."/>
            <person name="Fenton A.K."/>
            <person name="Atterbury R.J."/>
            <person name="Harris M.A."/>
            <person name="Sockett R.E."/>
        </authorList>
    </citation>
    <scope>NUCLEOTIDE SEQUENCE [LARGE SCALE GENOMIC DNA]</scope>
    <source>
        <strain evidence="2 3">Tiberius</strain>
    </source>
</reference>
<feature type="chain" id="PRO_5003913722" description="TolB protein" evidence="1">
    <location>
        <begin position="27"/>
        <end position="984"/>
    </location>
</feature>
<dbReference type="PANTHER" id="PTHR36842">
    <property type="entry name" value="PROTEIN TOLB HOMOLOG"/>
    <property type="match status" value="1"/>
</dbReference>
<gene>
    <name evidence="2" type="ORF">Bdt_0600</name>
</gene>
<evidence type="ECO:0000313" key="2">
    <source>
        <dbReference type="EMBL" id="AFY00308.1"/>
    </source>
</evidence>
<dbReference type="KEGG" id="bbat:Bdt_0600"/>
<dbReference type="InterPro" id="IPR011042">
    <property type="entry name" value="6-blade_b-propeller_TolB-like"/>
</dbReference>
<accession>K7YRR8</accession>
<proteinExistence type="predicted"/>
<dbReference type="SUPFAM" id="SSF82171">
    <property type="entry name" value="DPP6 N-terminal domain-like"/>
    <property type="match status" value="1"/>
</dbReference>
<dbReference type="Proteomes" id="UP000010074">
    <property type="component" value="Chromosome"/>
</dbReference>
<evidence type="ECO:0000256" key="1">
    <source>
        <dbReference type="SAM" id="SignalP"/>
    </source>
</evidence>
<dbReference type="RefSeq" id="WP_015089787.1">
    <property type="nucleotide sequence ID" value="NC_019567.1"/>
</dbReference>
<dbReference type="PATRIC" id="fig|1069642.3.peg.594"/>
<name>K7YRR8_BDEBC</name>
<organism evidence="2 3">
    <name type="scientific">Bdellovibrio bacteriovorus str. Tiberius</name>
    <dbReference type="NCBI Taxonomy" id="1069642"/>
    <lineage>
        <taxon>Bacteria</taxon>
        <taxon>Pseudomonadati</taxon>
        <taxon>Bdellovibrionota</taxon>
        <taxon>Bdellovibrionia</taxon>
        <taxon>Bdellovibrionales</taxon>
        <taxon>Pseudobdellovibrionaceae</taxon>
        <taxon>Bdellovibrio</taxon>
    </lineage>
</organism>
<dbReference type="OrthoDB" id="5287081at2"/>
<dbReference type="Gene3D" id="2.120.10.30">
    <property type="entry name" value="TolB, C-terminal domain"/>
    <property type="match status" value="1"/>
</dbReference>
<feature type="signal peptide" evidence="1">
    <location>
        <begin position="1"/>
        <end position="26"/>
    </location>
</feature>
<sequence>MQKYSAVYSLASLFLTILLSVSQAKAQLEVPPQLKWKTLKTAHFEVIFNAEQQDLGYLYAEKLEKAYSELRSYFHSRPDKTIVIINDKTDVTNGYATRIPYPHIMAYPVLPGPEESLSDTGDWAFELLAHEYTHILTFEPANGIMKPLRAVFGTIIAPNILMPQWWKEGVAVEMETRLSDHGRLRSHYQDATVRAMVDAKTLRDFDIAEANENIYTWPQGARPYLFGSLMWSQMIADKGTKVVGELHERQGGRVPYFIETPARDYLGASYSTEYDSMMKETELRALEQLKTLREVAPTATITPQNNFQSVSAPAISPDGKHLALITEDDGNSRAVKILTKEKEGQSFLDSRMTDTIERFSESFIPATQKDGPPTGSIQRISWFPDSKRLIYDKIDYTNRIQRYSDLFVYELGERKAKALTKGLRGREPAVSPSGNQVAFVKLDGNRTHLGLIRLTGEKNPPSELLFSPPMQQRVSYPTFLNEDTIVFSLRSEDGRENLHRYSISSKTSEAVLTDYPNARFARKTGEGVIFASTKNGVPNLYLSDVEFKNVRPISHTLTALFTADMDPLNKEIFATEMTSQGLRVSAIKPDEWQKTPNTLPQVSSLMGDRYAKAERNPQAEEEARNAVKASELDDYSPYGYLLPRYWMPFISGSSSETGLVIEAQTSGFDPLKKHMYEIAASWDTGINKGSILGSYINQTTPWPFAVLSYKRSYYLGTVSNEIEDFGAQLSVLPDTHWASIYSNLQVGWQYLERSTLTTEVKRTGPYAYLSYANYSQSGAQISPESGGGAYLGAYNYIAQEGYLNHSQFLAGGEIYLSRFLPKHHAIMLRLNGVYTPEKVSPIYGVSTESMVFIPNSPLPQYILRGYKRGQLFGRNLVTVNAEYRLPLKDLYRGSGTDALFFRRLSAAVVGDAAAADGRFVNDVDLVYEVTSMNKPYYSAGVEAKLETTLGYVIPVNVVLGYYVAFQAPKGAEGVLATALQITGF</sequence>
<protein>
    <recommendedName>
        <fullName evidence="4">TolB protein</fullName>
    </recommendedName>
</protein>
<evidence type="ECO:0008006" key="4">
    <source>
        <dbReference type="Google" id="ProtNLM"/>
    </source>
</evidence>
<evidence type="ECO:0000313" key="3">
    <source>
        <dbReference type="Proteomes" id="UP000010074"/>
    </source>
</evidence>
<dbReference type="EMBL" id="CP002930">
    <property type="protein sequence ID" value="AFY00308.1"/>
    <property type="molecule type" value="Genomic_DNA"/>
</dbReference>
<dbReference type="STRING" id="1069642.Bdt_0600"/>
<dbReference type="AlphaFoldDB" id="K7YRR8"/>
<dbReference type="HOGENOM" id="CLU_012701_0_0_7"/>
<dbReference type="PANTHER" id="PTHR36842:SF1">
    <property type="entry name" value="PROTEIN TOLB"/>
    <property type="match status" value="1"/>
</dbReference>
<keyword evidence="1" id="KW-0732">Signal</keyword>